<organism evidence="2 3">
    <name type="scientific">Succinivibrio dextrinosolvens DSM 3072</name>
    <dbReference type="NCBI Taxonomy" id="1123324"/>
    <lineage>
        <taxon>Bacteria</taxon>
        <taxon>Pseudomonadati</taxon>
        <taxon>Pseudomonadota</taxon>
        <taxon>Gammaproteobacteria</taxon>
        <taxon>Aeromonadales</taxon>
        <taxon>Succinivibrionaceae</taxon>
        <taxon>Succinivibrio</taxon>
    </lineage>
</organism>
<dbReference type="Proteomes" id="UP000242432">
    <property type="component" value="Unassembled WGS sequence"/>
</dbReference>
<dbReference type="EMBL" id="FUXX01000021">
    <property type="protein sequence ID" value="SKA63370.1"/>
    <property type="molecule type" value="Genomic_DNA"/>
</dbReference>
<feature type="region of interest" description="Disordered" evidence="1">
    <location>
        <begin position="12"/>
        <end position="31"/>
    </location>
</feature>
<sequence>MIKLNNISNVVNNIPSNHQGNNKISEKAADSVAKNESSTVVNLQSNLNRLSEKNNIVVNSANAKNIAADIASLLSKSDGKVQANISPFDAASLLS</sequence>
<evidence type="ECO:0000313" key="2">
    <source>
        <dbReference type="EMBL" id="SKA63370.1"/>
    </source>
</evidence>
<accession>A0A1T4VEI0</accession>
<protein>
    <submittedName>
        <fullName evidence="2">Uncharacterized protein</fullName>
    </submittedName>
</protein>
<evidence type="ECO:0000313" key="3">
    <source>
        <dbReference type="Proteomes" id="UP000242432"/>
    </source>
</evidence>
<gene>
    <name evidence="2" type="ORF">SAMN02745213_01373</name>
</gene>
<name>A0A1T4VEI0_9GAMM</name>
<reference evidence="3" key="1">
    <citation type="submission" date="2017-02" db="EMBL/GenBank/DDBJ databases">
        <authorList>
            <person name="Varghese N."/>
            <person name="Submissions S."/>
        </authorList>
    </citation>
    <scope>NUCLEOTIDE SEQUENCE [LARGE SCALE GENOMIC DNA]</scope>
    <source>
        <strain evidence="3">DSM 3072</strain>
    </source>
</reference>
<dbReference type="AlphaFoldDB" id="A0A1T4VEI0"/>
<evidence type="ECO:0000256" key="1">
    <source>
        <dbReference type="SAM" id="MobiDB-lite"/>
    </source>
</evidence>
<dbReference type="RefSeq" id="WP_078928844.1">
    <property type="nucleotide sequence ID" value="NZ_FUXX01000021.1"/>
</dbReference>
<keyword evidence="3" id="KW-1185">Reference proteome</keyword>
<proteinExistence type="predicted"/>